<feature type="region of interest" description="Disordered" evidence="1">
    <location>
        <begin position="124"/>
        <end position="155"/>
    </location>
</feature>
<name>A0ABS8VNK8_DATST</name>
<accession>A0ABS8VNK8</accession>
<feature type="region of interest" description="Disordered" evidence="1">
    <location>
        <begin position="38"/>
        <end position="85"/>
    </location>
</feature>
<dbReference type="EMBL" id="JACEIK010005217">
    <property type="protein sequence ID" value="MCE0480997.1"/>
    <property type="molecule type" value="Genomic_DNA"/>
</dbReference>
<reference evidence="2 3" key="1">
    <citation type="journal article" date="2021" name="BMC Genomics">
        <title>Datura genome reveals duplications of psychoactive alkaloid biosynthetic genes and high mutation rate following tissue culture.</title>
        <authorList>
            <person name="Rajewski A."/>
            <person name="Carter-House D."/>
            <person name="Stajich J."/>
            <person name="Litt A."/>
        </authorList>
    </citation>
    <scope>NUCLEOTIDE SEQUENCE [LARGE SCALE GENOMIC DNA]</scope>
    <source>
        <strain evidence="2">AR-01</strain>
    </source>
</reference>
<dbReference type="Proteomes" id="UP000823775">
    <property type="component" value="Unassembled WGS sequence"/>
</dbReference>
<evidence type="ECO:0008006" key="4">
    <source>
        <dbReference type="Google" id="ProtNLM"/>
    </source>
</evidence>
<sequence length="430" mass="48141">MSTHPSLLDCPLCHQIVRGYQEFMIHVQSHPIDEENEMYDAEGSSKLSVPLPESSESVQHARNMRNKRARTQSPPPPPPPSFRPRWVRGNDCDKIVHLNQQLPPSPPPPPSSYRACSIGHNWDGRGVHTNQHIQAPSPYRPASPGGNDSGGGVHANQRQQMLQSTRTYVRGSNSIPINLNEMTSEFATPHIKEIDFPILDRSDPSQMSTHPSVLDCPLCHQIVHNYEELMIRVQSHPIDDENEIYDAEGLSKLSVPLHKSSESVQHAKTMRNKRARTQSPPPSFRPRWVRGNDCDKIVHLNQQLSPSPPPPPPSYHACSIAHNWDGRGVHTNQHIQAPSPYRLASLGGNDSGGGVHANQRQQMLQSTRTYVRGSNSIPINLNEMTSEFATPHIKEIDFPILDKSDPSQLKFKPPIVREDETSGMDLTLRL</sequence>
<evidence type="ECO:0000313" key="3">
    <source>
        <dbReference type="Proteomes" id="UP000823775"/>
    </source>
</evidence>
<keyword evidence="3" id="KW-1185">Reference proteome</keyword>
<comment type="caution">
    <text evidence="2">The sequence shown here is derived from an EMBL/GenBank/DDBJ whole genome shotgun (WGS) entry which is preliminary data.</text>
</comment>
<gene>
    <name evidence="2" type="ORF">HAX54_038318</name>
</gene>
<organism evidence="2 3">
    <name type="scientific">Datura stramonium</name>
    <name type="common">Jimsonweed</name>
    <name type="synonym">Common thornapple</name>
    <dbReference type="NCBI Taxonomy" id="4076"/>
    <lineage>
        <taxon>Eukaryota</taxon>
        <taxon>Viridiplantae</taxon>
        <taxon>Streptophyta</taxon>
        <taxon>Embryophyta</taxon>
        <taxon>Tracheophyta</taxon>
        <taxon>Spermatophyta</taxon>
        <taxon>Magnoliopsida</taxon>
        <taxon>eudicotyledons</taxon>
        <taxon>Gunneridae</taxon>
        <taxon>Pentapetalae</taxon>
        <taxon>asterids</taxon>
        <taxon>lamiids</taxon>
        <taxon>Solanales</taxon>
        <taxon>Solanaceae</taxon>
        <taxon>Solanoideae</taxon>
        <taxon>Datureae</taxon>
        <taxon>Datura</taxon>
    </lineage>
</organism>
<feature type="compositionally biased region" description="Pro residues" evidence="1">
    <location>
        <begin position="73"/>
        <end position="82"/>
    </location>
</feature>
<evidence type="ECO:0000256" key="1">
    <source>
        <dbReference type="SAM" id="MobiDB-lite"/>
    </source>
</evidence>
<evidence type="ECO:0000313" key="2">
    <source>
        <dbReference type="EMBL" id="MCE0480997.1"/>
    </source>
</evidence>
<proteinExistence type="predicted"/>
<protein>
    <recommendedName>
        <fullName evidence="4">C2H2-type domain-containing protein</fullName>
    </recommendedName>
</protein>